<name>A0AAN6U668_9PEZI</name>
<proteinExistence type="predicted"/>
<dbReference type="RefSeq" id="XP_062649562.1">
    <property type="nucleotide sequence ID" value="XM_062791112.1"/>
</dbReference>
<keyword evidence="2" id="KW-1185">Reference proteome</keyword>
<sequence length="218" mass="24359">MVYQAWYEMIMRSSECFITNPLDKLVALAVALENDLAAKALTWSWASVVVVIQYHHASISTLGQLRLEIRLVGDMTQHGLLTERPCVLQLEGAVRINTELRFFEGRLGMPLYGIAILFIALDHDTRHLDVQHDSGRLIGWASLDYETRASIDGLVEGVTCVKVACHTSDRIGNGIDRGYMVLFISYLADLGAWQRVGVGQILDRSLFDGQEPTKIRLA</sequence>
<reference evidence="1" key="2">
    <citation type="submission" date="2023-05" db="EMBL/GenBank/DDBJ databases">
        <authorList>
            <consortium name="Lawrence Berkeley National Laboratory"/>
            <person name="Steindorff A."/>
            <person name="Hensen N."/>
            <person name="Bonometti L."/>
            <person name="Westerberg I."/>
            <person name="Brannstrom I.O."/>
            <person name="Guillou S."/>
            <person name="Cros-Aarteil S."/>
            <person name="Calhoun S."/>
            <person name="Haridas S."/>
            <person name="Kuo A."/>
            <person name="Mondo S."/>
            <person name="Pangilinan J."/>
            <person name="Riley R."/>
            <person name="Labutti K."/>
            <person name="Andreopoulos B."/>
            <person name="Lipzen A."/>
            <person name="Chen C."/>
            <person name="Yanf M."/>
            <person name="Daum C."/>
            <person name="Ng V."/>
            <person name="Clum A."/>
            <person name="Ohm R."/>
            <person name="Martin F."/>
            <person name="Silar P."/>
            <person name="Natvig D."/>
            <person name="Lalanne C."/>
            <person name="Gautier V."/>
            <person name="Ament-Velasquez S.L."/>
            <person name="Kruys A."/>
            <person name="Hutchinson M.I."/>
            <person name="Powell A.J."/>
            <person name="Barry K."/>
            <person name="Miller A.N."/>
            <person name="Grigoriev I.V."/>
            <person name="Debuchy R."/>
            <person name="Gladieux P."/>
            <person name="Thoren M.H."/>
            <person name="Johannesson H."/>
        </authorList>
    </citation>
    <scope>NUCLEOTIDE SEQUENCE</scope>
    <source>
        <strain evidence="1">CBS 731.68</strain>
    </source>
</reference>
<comment type="caution">
    <text evidence="1">The sequence shown here is derived from an EMBL/GenBank/DDBJ whole genome shotgun (WGS) entry which is preliminary data.</text>
</comment>
<accession>A0AAN6U668</accession>
<evidence type="ECO:0000313" key="2">
    <source>
        <dbReference type="Proteomes" id="UP001302602"/>
    </source>
</evidence>
<protein>
    <submittedName>
        <fullName evidence="1">Uncharacterized protein</fullName>
    </submittedName>
</protein>
<dbReference type="AlphaFoldDB" id="A0AAN6U668"/>
<dbReference type="GeneID" id="87827881"/>
<reference evidence="1" key="1">
    <citation type="journal article" date="2023" name="Mol. Phylogenet. Evol.">
        <title>Genome-scale phylogeny and comparative genomics of the fungal order Sordariales.</title>
        <authorList>
            <person name="Hensen N."/>
            <person name="Bonometti L."/>
            <person name="Westerberg I."/>
            <person name="Brannstrom I.O."/>
            <person name="Guillou S."/>
            <person name="Cros-Aarteil S."/>
            <person name="Calhoun S."/>
            <person name="Haridas S."/>
            <person name="Kuo A."/>
            <person name="Mondo S."/>
            <person name="Pangilinan J."/>
            <person name="Riley R."/>
            <person name="LaButti K."/>
            <person name="Andreopoulos B."/>
            <person name="Lipzen A."/>
            <person name="Chen C."/>
            <person name="Yan M."/>
            <person name="Daum C."/>
            <person name="Ng V."/>
            <person name="Clum A."/>
            <person name="Steindorff A."/>
            <person name="Ohm R.A."/>
            <person name="Martin F."/>
            <person name="Silar P."/>
            <person name="Natvig D.O."/>
            <person name="Lalanne C."/>
            <person name="Gautier V."/>
            <person name="Ament-Velasquez S.L."/>
            <person name="Kruys A."/>
            <person name="Hutchinson M.I."/>
            <person name="Powell A.J."/>
            <person name="Barry K."/>
            <person name="Miller A.N."/>
            <person name="Grigoriev I.V."/>
            <person name="Debuchy R."/>
            <person name="Gladieux P."/>
            <person name="Hiltunen Thoren M."/>
            <person name="Johannesson H."/>
        </authorList>
    </citation>
    <scope>NUCLEOTIDE SEQUENCE</scope>
    <source>
        <strain evidence="1">CBS 731.68</strain>
    </source>
</reference>
<evidence type="ECO:0000313" key="1">
    <source>
        <dbReference type="EMBL" id="KAK4125791.1"/>
    </source>
</evidence>
<organism evidence="1 2">
    <name type="scientific">Parathielavia appendiculata</name>
    <dbReference type="NCBI Taxonomy" id="2587402"/>
    <lineage>
        <taxon>Eukaryota</taxon>
        <taxon>Fungi</taxon>
        <taxon>Dikarya</taxon>
        <taxon>Ascomycota</taxon>
        <taxon>Pezizomycotina</taxon>
        <taxon>Sordariomycetes</taxon>
        <taxon>Sordariomycetidae</taxon>
        <taxon>Sordariales</taxon>
        <taxon>Chaetomiaceae</taxon>
        <taxon>Parathielavia</taxon>
    </lineage>
</organism>
<dbReference type="EMBL" id="MU853225">
    <property type="protein sequence ID" value="KAK4125791.1"/>
    <property type="molecule type" value="Genomic_DNA"/>
</dbReference>
<gene>
    <name evidence="1" type="ORF">N657DRAFT_631999</name>
</gene>
<dbReference type="Proteomes" id="UP001302602">
    <property type="component" value="Unassembled WGS sequence"/>
</dbReference>